<evidence type="ECO:0000256" key="6">
    <source>
        <dbReference type="ARBA" id="ARBA00023136"/>
    </source>
</evidence>
<dbReference type="InterPro" id="IPR023408">
    <property type="entry name" value="MscS_beta-dom_sf"/>
</dbReference>
<comment type="similarity">
    <text evidence="2">Belongs to the MscS (TC 1.A.23) family.</text>
</comment>
<dbReference type="PANTHER" id="PTHR43634:SF2">
    <property type="entry name" value="LOW CONDUCTANCE MECHANOSENSITIVE CHANNEL YNAI"/>
    <property type="match status" value="1"/>
</dbReference>
<feature type="region of interest" description="Disordered" evidence="7">
    <location>
        <begin position="364"/>
        <end position="389"/>
    </location>
</feature>
<dbReference type="InterPro" id="IPR049278">
    <property type="entry name" value="MS_channel_C"/>
</dbReference>
<keyword evidence="3" id="KW-1003">Cell membrane</keyword>
<keyword evidence="4 8" id="KW-0812">Transmembrane</keyword>
<feature type="domain" description="Mechanosensitive ion channel MscS" evidence="9">
    <location>
        <begin position="180"/>
        <end position="249"/>
    </location>
</feature>
<dbReference type="SUPFAM" id="SSF82689">
    <property type="entry name" value="Mechanosensitive channel protein MscS (YggB), C-terminal domain"/>
    <property type="match status" value="1"/>
</dbReference>
<dbReference type="Pfam" id="PF21082">
    <property type="entry name" value="MS_channel_3rd"/>
    <property type="match status" value="1"/>
</dbReference>
<evidence type="ECO:0000259" key="9">
    <source>
        <dbReference type="Pfam" id="PF00924"/>
    </source>
</evidence>
<dbReference type="InterPro" id="IPR010920">
    <property type="entry name" value="LSM_dom_sf"/>
</dbReference>
<evidence type="ECO:0000256" key="2">
    <source>
        <dbReference type="ARBA" id="ARBA00008017"/>
    </source>
</evidence>
<proteinExistence type="inferred from homology"/>
<organism evidence="11 12">
    <name type="scientific">Vibrio celticus</name>
    <dbReference type="NCBI Taxonomy" id="446372"/>
    <lineage>
        <taxon>Bacteria</taxon>
        <taxon>Pseudomonadati</taxon>
        <taxon>Pseudomonadota</taxon>
        <taxon>Gammaproteobacteria</taxon>
        <taxon>Vibrionales</taxon>
        <taxon>Vibrionaceae</taxon>
        <taxon>Vibrio</taxon>
    </lineage>
</organism>
<dbReference type="InterPro" id="IPR011066">
    <property type="entry name" value="MscS_channel_C_sf"/>
</dbReference>
<dbReference type="InterPro" id="IPR006685">
    <property type="entry name" value="MscS_channel_2nd"/>
</dbReference>
<gene>
    <name evidence="11" type="primary">ynaI</name>
    <name evidence="11" type="ORF">VCE7224_01189</name>
</gene>
<evidence type="ECO:0000259" key="10">
    <source>
        <dbReference type="Pfam" id="PF21082"/>
    </source>
</evidence>
<feature type="domain" description="Mechanosensitive ion channel MscS C-terminal" evidence="10">
    <location>
        <begin position="258"/>
        <end position="342"/>
    </location>
</feature>
<evidence type="ECO:0000256" key="1">
    <source>
        <dbReference type="ARBA" id="ARBA00004651"/>
    </source>
</evidence>
<dbReference type="SUPFAM" id="SSF82861">
    <property type="entry name" value="Mechanosensitive channel protein MscS (YggB), transmembrane region"/>
    <property type="match status" value="1"/>
</dbReference>
<evidence type="ECO:0000256" key="3">
    <source>
        <dbReference type="ARBA" id="ARBA00022475"/>
    </source>
</evidence>
<dbReference type="PANTHER" id="PTHR43634">
    <property type="entry name" value="OW CONDUCTANCE MECHANOSENSITIVE CHANNEL"/>
    <property type="match status" value="1"/>
</dbReference>
<evidence type="ECO:0000256" key="8">
    <source>
        <dbReference type="SAM" id="Phobius"/>
    </source>
</evidence>
<keyword evidence="5 8" id="KW-1133">Transmembrane helix</keyword>
<accession>A0A1C3JBI4</accession>
<dbReference type="RefSeq" id="WP_065675872.1">
    <property type="nucleotide sequence ID" value="NZ_AP025464.1"/>
</dbReference>
<dbReference type="GO" id="GO:0008381">
    <property type="term" value="F:mechanosensitive monoatomic ion channel activity"/>
    <property type="evidence" value="ECO:0007669"/>
    <property type="project" value="UniProtKB-ARBA"/>
</dbReference>
<reference evidence="12" key="1">
    <citation type="submission" date="2016-06" db="EMBL/GenBank/DDBJ databases">
        <authorList>
            <person name="Rodrigo-Torres L."/>
            <person name="Arahal D.R."/>
        </authorList>
    </citation>
    <scope>NUCLEOTIDE SEQUENCE [LARGE SCALE GENOMIC DNA]</scope>
    <source>
        <strain evidence="12">CECT 7224</strain>
    </source>
</reference>
<dbReference type="Pfam" id="PF00924">
    <property type="entry name" value="MS_channel_2nd"/>
    <property type="match status" value="1"/>
</dbReference>
<feature type="transmembrane region" description="Helical" evidence="8">
    <location>
        <begin position="135"/>
        <end position="156"/>
    </location>
</feature>
<name>A0A1C3JBI4_9VIBR</name>
<feature type="transmembrane region" description="Helical" evidence="8">
    <location>
        <begin position="19"/>
        <end position="37"/>
    </location>
</feature>
<sequence>MNEFITQVQTYINQSHSDWANSVLFITIASFLAWVAWRIIHNRLEILVQKTPFHWDDLLLEALKTPVSTLLWCWPATVSVGLILQDQFGNEINWLKTLKHILIICTFVWFTLRMITNTEAYVLEQKNRDETTVQAIAKVARLFFMVMGGLTIMQAFGLSLSGLLTFGGVGGLIVGLAAKDLLSNFFGGMMIYFDRPFKVGDWIRSPDRQIEGTVERIGWRMTIIRTFDKRPLYVPNSVFSSIVVENPSRMLNRRINETFGLRYQDADKLALIVDDVRTMLETHPDIDAKQTLIVNFDKFGPSTLNFFIYTFTKTVNWIRYHKVKQDVLLQVLAIIHKHNADIAFPTQTLKIDPQDFSNVQDHNSVQSLGDNQNISDPKDMLNSPTEGHR</sequence>
<dbReference type="Gene3D" id="3.30.70.100">
    <property type="match status" value="1"/>
</dbReference>
<dbReference type="EMBL" id="FLQZ01000025">
    <property type="protein sequence ID" value="SBT12447.1"/>
    <property type="molecule type" value="Genomic_DNA"/>
</dbReference>
<comment type="subcellular location">
    <subcellularLocation>
        <location evidence="1">Cell membrane</location>
        <topology evidence="1">Multi-pass membrane protein</topology>
    </subcellularLocation>
</comment>
<dbReference type="Proteomes" id="UP000092819">
    <property type="component" value="Unassembled WGS sequence"/>
</dbReference>
<evidence type="ECO:0000256" key="5">
    <source>
        <dbReference type="ARBA" id="ARBA00022989"/>
    </source>
</evidence>
<evidence type="ECO:0000313" key="12">
    <source>
        <dbReference type="Proteomes" id="UP000092819"/>
    </source>
</evidence>
<feature type="compositionally biased region" description="Polar residues" evidence="7">
    <location>
        <begin position="364"/>
        <end position="375"/>
    </location>
</feature>
<dbReference type="SUPFAM" id="SSF50182">
    <property type="entry name" value="Sm-like ribonucleoproteins"/>
    <property type="match status" value="1"/>
</dbReference>
<dbReference type="InterPro" id="IPR011014">
    <property type="entry name" value="MscS_channel_TM-2"/>
</dbReference>
<keyword evidence="6 8" id="KW-0472">Membrane</keyword>
<dbReference type="AlphaFoldDB" id="A0A1C3JBI4"/>
<dbReference type="InterPro" id="IPR045042">
    <property type="entry name" value="YnaI-like"/>
</dbReference>
<dbReference type="Gene3D" id="1.10.287.1260">
    <property type="match status" value="1"/>
</dbReference>
<dbReference type="InterPro" id="IPR006686">
    <property type="entry name" value="MscS_channel_CS"/>
</dbReference>
<evidence type="ECO:0000256" key="7">
    <source>
        <dbReference type="SAM" id="MobiDB-lite"/>
    </source>
</evidence>
<evidence type="ECO:0000313" key="11">
    <source>
        <dbReference type="EMBL" id="SBT12447.1"/>
    </source>
</evidence>
<dbReference type="GO" id="GO:0005886">
    <property type="term" value="C:plasma membrane"/>
    <property type="evidence" value="ECO:0007669"/>
    <property type="project" value="UniProtKB-SubCell"/>
</dbReference>
<evidence type="ECO:0000256" key="4">
    <source>
        <dbReference type="ARBA" id="ARBA00022692"/>
    </source>
</evidence>
<keyword evidence="12" id="KW-1185">Reference proteome</keyword>
<dbReference type="Gene3D" id="2.30.30.60">
    <property type="match status" value="1"/>
</dbReference>
<dbReference type="PROSITE" id="PS01246">
    <property type="entry name" value="UPF0003"/>
    <property type="match status" value="1"/>
</dbReference>
<protein>
    <submittedName>
        <fullName evidence="11">Low conductance mechanosensitive channel YnaI</fullName>
    </submittedName>
</protein>
<feature type="transmembrane region" description="Helical" evidence="8">
    <location>
        <begin position="97"/>
        <end position="115"/>
    </location>
</feature>